<dbReference type="EC" id="3.4.-.-" evidence="8"/>
<dbReference type="OrthoDB" id="6192129at2"/>
<evidence type="ECO:0000256" key="3">
    <source>
        <dbReference type="ARBA" id="ARBA00022763"/>
    </source>
</evidence>
<evidence type="ECO:0000256" key="6">
    <source>
        <dbReference type="ARBA" id="ARBA00023125"/>
    </source>
</evidence>
<keyword evidence="4 8" id="KW-0378">Hydrolase</keyword>
<evidence type="ECO:0000256" key="2">
    <source>
        <dbReference type="ARBA" id="ARBA00022670"/>
    </source>
</evidence>
<keyword evidence="3" id="KW-0227">DNA damage</keyword>
<keyword evidence="2 8" id="KW-0645">Protease</keyword>
<dbReference type="PANTHER" id="PTHR13604">
    <property type="entry name" value="DC12-RELATED"/>
    <property type="match status" value="1"/>
</dbReference>
<evidence type="ECO:0000256" key="8">
    <source>
        <dbReference type="RuleBase" id="RU364100"/>
    </source>
</evidence>
<proteinExistence type="inferred from homology"/>
<dbReference type="RefSeq" id="WP_126753257.1">
    <property type="nucleotide sequence ID" value="NZ_PIPY01000001.1"/>
</dbReference>
<dbReference type="GO" id="GO:0006508">
    <property type="term" value="P:proteolysis"/>
    <property type="evidence" value="ECO:0007669"/>
    <property type="project" value="UniProtKB-KW"/>
</dbReference>
<reference evidence="10" key="1">
    <citation type="journal article" date="2018" name="Front. Microbiol.">
        <title>Genome-Based Analysis Reveals the Taxonomy and Diversity of the Family Idiomarinaceae.</title>
        <authorList>
            <person name="Liu Y."/>
            <person name="Lai Q."/>
            <person name="Shao Z."/>
        </authorList>
    </citation>
    <scope>NUCLEOTIDE SEQUENCE [LARGE SCALE GENOMIC DNA]</scope>
    <source>
        <strain evidence="10">CVS-6</strain>
    </source>
</reference>
<name>A0A432YQC3_9GAMM</name>
<comment type="similarity">
    <text evidence="1 8">Belongs to the SOS response-associated peptidase family.</text>
</comment>
<gene>
    <name evidence="9" type="ORF">CWI71_00345</name>
</gene>
<keyword evidence="7" id="KW-0456">Lyase</keyword>
<evidence type="ECO:0000313" key="10">
    <source>
        <dbReference type="Proteomes" id="UP000288259"/>
    </source>
</evidence>
<evidence type="ECO:0000313" key="9">
    <source>
        <dbReference type="EMBL" id="RUO63548.1"/>
    </source>
</evidence>
<dbReference type="EMBL" id="PIPY01000001">
    <property type="protein sequence ID" value="RUO63548.1"/>
    <property type="molecule type" value="Genomic_DNA"/>
</dbReference>
<keyword evidence="6" id="KW-0238">DNA-binding</keyword>
<dbReference type="InterPro" id="IPR003738">
    <property type="entry name" value="SRAP"/>
</dbReference>
<dbReference type="GO" id="GO:0106300">
    <property type="term" value="P:protein-DNA covalent cross-linking repair"/>
    <property type="evidence" value="ECO:0007669"/>
    <property type="project" value="InterPro"/>
</dbReference>
<evidence type="ECO:0000256" key="1">
    <source>
        <dbReference type="ARBA" id="ARBA00008136"/>
    </source>
</evidence>
<dbReference type="GO" id="GO:0008233">
    <property type="term" value="F:peptidase activity"/>
    <property type="evidence" value="ECO:0007669"/>
    <property type="project" value="UniProtKB-KW"/>
</dbReference>
<dbReference type="GO" id="GO:0016829">
    <property type="term" value="F:lyase activity"/>
    <property type="evidence" value="ECO:0007669"/>
    <property type="project" value="UniProtKB-KW"/>
</dbReference>
<evidence type="ECO:0000256" key="7">
    <source>
        <dbReference type="ARBA" id="ARBA00023239"/>
    </source>
</evidence>
<comment type="caution">
    <text evidence="9">The sequence shown here is derived from an EMBL/GenBank/DDBJ whole genome shotgun (WGS) entry which is preliminary data.</text>
</comment>
<keyword evidence="10" id="KW-1185">Reference proteome</keyword>
<evidence type="ECO:0000256" key="5">
    <source>
        <dbReference type="ARBA" id="ARBA00023124"/>
    </source>
</evidence>
<organism evidence="9 10">
    <name type="scientific">Pseudidiomarina insulisalsae</name>
    <dbReference type="NCBI Taxonomy" id="575789"/>
    <lineage>
        <taxon>Bacteria</taxon>
        <taxon>Pseudomonadati</taxon>
        <taxon>Pseudomonadota</taxon>
        <taxon>Gammaproteobacteria</taxon>
        <taxon>Alteromonadales</taxon>
        <taxon>Idiomarinaceae</taxon>
        <taxon>Pseudidiomarina</taxon>
    </lineage>
</organism>
<protein>
    <recommendedName>
        <fullName evidence="8">Abasic site processing protein</fullName>
        <ecNumber evidence="8">3.4.-.-</ecNumber>
    </recommendedName>
</protein>
<dbReference type="AlphaFoldDB" id="A0A432YQC3"/>
<dbReference type="Gene3D" id="3.90.1680.10">
    <property type="entry name" value="SOS response associated peptidase-like"/>
    <property type="match status" value="1"/>
</dbReference>
<dbReference type="SUPFAM" id="SSF143081">
    <property type="entry name" value="BB1717-like"/>
    <property type="match status" value="1"/>
</dbReference>
<dbReference type="InterPro" id="IPR036590">
    <property type="entry name" value="SRAP-like"/>
</dbReference>
<dbReference type="Proteomes" id="UP000288259">
    <property type="component" value="Unassembled WGS sequence"/>
</dbReference>
<dbReference type="GO" id="GO:0003697">
    <property type="term" value="F:single-stranded DNA binding"/>
    <property type="evidence" value="ECO:0007669"/>
    <property type="project" value="InterPro"/>
</dbReference>
<keyword evidence="5" id="KW-0190">Covalent protein-DNA linkage</keyword>
<accession>A0A432YQC3</accession>
<sequence length="190" mass="21780">MCGRMNVIAAPIAQYLREQLQLNFSTHDNTDLRPTQRVDTLMVSSSGWRQIPTHWGIQPQWAKRLIINAKVETAAEKKTFRQAFQQSRCLVPVSGWYEWRAEQHGKTKYYFSAADGQPLFMAGMVFRSDDGPRLVTSTTAPTVRCAQYHDRMPLLIEHDALDYWMHADIEQLPALFHAFPDTALRINASA</sequence>
<evidence type="ECO:0000256" key="4">
    <source>
        <dbReference type="ARBA" id="ARBA00022801"/>
    </source>
</evidence>
<dbReference type="PANTHER" id="PTHR13604:SF0">
    <property type="entry name" value="ABASIC SITE PROCESSING PROTEIN HMCES"/>
    <property type="match status" value="1"/>
</dbReference>
<dbReference type="Pfam" id="PF02586">
    <property type="entry name" value="SRAP"/>
    <property type="match status" value="1"/>
</dbReference>